<comment type="similarity">
    <text evidence="1">Belongs to the peptidase C48 family.</text>
</comment>
<evidence type="ECO:0000256" key="5">
    <source>
        <dbReference type="SAM" id="MobiDB-lite"/>
    </source>
</evidence>
<dbReference type="GO" id="GO:0080090">
    <property type="term" value="P:regulation of primary metabolic process"/>
    <property type="evidence" value="ECO:0007669"/>
    <property type="project" value="UniProtKB-ARBA"/>
</dbReference>
<dbReference type="PROSITE" id="PS50600">
    <property type="entry name" value="ULP_PROTEASE"/>
    <property type="match status" value="1"/>
</dbReference>
<name>A0A3M7PAY8_BRAPC</name>
<evidence type="ECO:0000259" key="6">
    <source>
        <dbReference type="PROSITE" id="PS50600"/>
    </source>
</evidence>
<comment type="caution">
    <text evidence="7">The sequence shown here is derived from an EMBL/GenBank/DDBJ whole genome shotgun (WGS) entry which is preliminary data.</text>
</comment>
<dbReference type="OrthoDB" id="1939479at2759"/>
<evidence type="ECO:0000256" key="2">
    <source>
        <dbReference type="ARBA" id="ARBA00022670"/>
    </source>
</evidence>
<proteinExistence type="inferred from homology"/>
<organism evidence="7 8">
    <name type="scientific">Brachionus plicatilis</name>
    <name type="common">Marine rotifer</name>
    <name type="synonym">Brachionus muelleri</name>
    <dbReference type="NCBI Taxonomy" id="10195"/>
    <lineage>
        <taxon>Eukaryota</taxon>
        <taxon>Metazoa</taxon>
        <taxon>Spiralia</taxon>
        <taxon>Gnathifera</taxon>
        <taxon>Rotifera</taxon>
        <taxon>Eurotatoria</taxon>
        <taxon>Monogononta</taxon>
        <taxon>Pseudotrocha</taxon>
        <taxon>Ploima</taxon>
        <taxon>Brachionidae</taxon>
        <taxon>Brachionus</taxon>
    </lineage>
</organism>
<dbReference type="FunFam" id="3.40.395.10:FF:000001">
    <property type="entry name" value="Sentrin-specific protease 1"/>
    <property type="match status" value="1"/>
</dbReference>
<dbReference type="GO" id="GO:0008234">
    <property type="term" value="F:cysteine-type peptidase activity"/>
    <property type="evidence" value="ECO:0007669"/>
    <property type="project" value="UniProtKB-KW"/>
</dbReference>
<dbReference type="PANTHER" id="PTHR38566:SF1">
    <property type="entry name" value="CHROMOSOME UNDETERMINED SCAFFOLD_18, WHOLE GENOME SHOTGUN SEQUENCE"/>
    <property type="match status" value="1"/>
</dbReference>
<feature type="domain" description="Ubiquitin-like protease family profile" evidence="6">
    <location>
        <begin position="305"/>
        <end position="468"/>
    </location>
</feature>
<dbReference type="PANTHER" id="PTHR38566">
    <property type="entry name" value="RNA_LIG_T4_1 DOMAIN-CONTAINING PROTEIN"/>
    <property type="match status" value="1"/>
</dbReference>
<keyword evidence="4" id="KW-0788">Thiol protease</keyword>
<feature type="region of interest" description="Disordered" evidence="5">
    <location>
        <begin position="139"/>
        <end position="163"/>
    </location>
</feature>
<keyword evidence="8" id="KW-1185">Reference proteome</keyword>
<dbReference type="InterPro" id="IPR038765">
    <property type="entry name" value="Papain-like_cys_pep_sf"/>
</dbReference>
<dbReference type="Pfam" id="PF02902">
    <property type="entry name" value="Peptidase_C48"/>
    <property type="match status" value="1"/>
</dbReference>
<dbReference type="EMBL" id="REGN01012291">
    <property type="protein sequence ID" value="RMZ96255.1"/>
    <property type="molecule type" value="Genomic_DNA"/>
</dbReference>
<dbReference type="Proteomes" id="UP000276133">
    <property type="component" value="Unassembled WGS sequence"/>
</dbReference>
<keyword evidence="2 7" id="KW-0645">Protease</keyword>
<sequence length="952" mass="111182">MPNLNPSFLNQTTERFEFKPFNLSSTSTPFVYDKKTKKLNFTKSERLVTSLVHSTSKIGKISKRKNEKPKNNFGSYQSYDLIEKEKFRELLKSNIITVNKKTHNSDPLVEKYTNPCKISAQYTRKINIPNEPTIIELDLTKDESSSSDKSQSSVTKKAAQKRPTTICNDENFNSLSSFESISKVNRRLTEFEKKMNQKLNKSHSVLEIIIKSQTKPNALVLQEARYNQTKIQKLDREKIERDLAYNFSQKLHLEASRLSGVVYEEEEKLVCEDEFAELSAEQELLVKSYLVPYPQDEVLVNGFGAGITRKDLQTLKGLNWLNDEIINFYMNLICERNQSEPAMPKVYAFTTFFYPKLVKDGYNTLRRWTRKVDIFSHDLIIIPVHLGLHWTLSCIDFTCKEVRYYDSMNGNNNECLKALRGYLRDEFADKKSSQFDFTDWNFFHVKDVPQQMNGSDCGMFTCKYAEFLSRGKTVFNFNQMSDQIILVSRDQVKSFIKEHIGQHVGCTSSNHLDLVEKIVNSQPESSQHINNFLKWCENRKFVKLVHQTIPNQILPDASLYDIKIKSRGPDDRIFDRNEDLRAKIARGNSILEYKENDTVKYKLIIYALRKFTGGLGDEDEFDRKSGEWRKYFLKDIKHSQYVISLQKANGEAAHLSCSWINNDFLLCAGSKNVHLVFKNKFDLIGYEDDRYEHAKFISRSIIDFLDKMEPETRKFFLSFLCWSNLTIIFEILLPDLQHIEDLSVFKEPFLQFITFTENKVVEKPQTLCVIPPDCAVELGKVFGLVGVKYQKIPLDQIDDYLLKVRSDHAHEGVVLYFIDADLNIIGMLKKKTTWYIIIRALREKIKVYLSSKSNWKVSDLKAKLSVRLSDIRSWIGFSADDLVKWERLCHQFCEWFDKAYHTNSKLKNDFYERYPVVWKRFLSEKNLSDQIQLHIEKTSHIKLGDQKSENED</sequence>
<evidence type="ECO:0000313" key="8">
    <source>
        <dbReference type="Proteomes" id="UP000276133"/>
    </source>
</evidence>
<dbReference type="GO" id="GO:0060255">
    <property type="term" value="P:regulation of macromolecule metabolic process"/>
    <property type="evidence" value="ECO:0007669"/>
    <property type="project" value="UniProtKB-ARBA"/>
</dbReference>
<gene>
    <name evidence="7" type="ORF">BpHYR1_004580</name>
</gene>
<evidence type="ECO:0000256" key="1">
    <source>
        <dbReference type="ARBA" id="ARBA00005234"/>
    </source>
</evidence>
<dbReference type="InterPro" id="IPR003653">
    <property type="entry name" value="Peptidase_C48_C"/>
</dbReference>
<dbReference type="STRING" id="10195.A0A3M7PAY8"/>
<reference evidence="7 8" key="1">
    <citation type="journal article" date="2018" name="Sci. Rep.">
        <title>Genomic signatures of local adaptation to the degree of environmental predictability in rotifers.</title>
        <authorList>
            <person name="Franch-Gras L."/>
            <person name="Hahn C."/>
            <person name="Garcia-Roger E.M."/>
            <person name="Carmona M.J."/>
            <person name="Serra M."/>
            <person name="Gomez A."/>
        </authorList>
    </citation>
    <scope>NUCLEOTIDE SEQUENCE [LARGE SCALE GENOMIC DNA]</scope>
    <source>
        <strain evidence="7">HYR1</strain>
    </source>
</reference>
<dbReference type="GO" id="GO:0006508">
    <property type="term" value="P:proteolysis"/>
    <property type="evidence" value="ECO:0007669"/>
    <property type="project" value="UniProtKB-KW"/>
</dbReference>
<accession>A0A3M7PAY8</accession>
<evidence type="ECO:0000313" key="7">
    <source>
        <dbReference type="EMBL" id="RMZ96255.1"/>
    </source>
</evidence>
<dbReference type="Gene3D" id="3.40.395.10">
    <property type="entry name" value="Adenoviral Proteinase, Chain A"/>
    <property type="match status" value="1"/>
</dbReference>
<evidence type="ECO:0000256" key="3">
    <source>
        <dbReference type="ARBA" id="ARBA00022801"/>
    </source>
</evidence>
<keyword evidence="3" id="KW-0378">Hydrolase</keyword>
<evidence type="ECO:0000256" key="4">
    <source>
        <dbReference type="ARBA" id="ARBA00022807"/>
    </source>
</evidence>
<dbReference type="SUPFAM" id="SSF54001">
    <property type="entry name" value="Cysteine proteinases"/>
    <property type="match status" value="1"/>
</dbReference>
<protein>
    <submittedName>
        <fullName evidence="7">Sentrin-specific protease 1-like</fullName>
    </submittedName>
</protein>
<dbReference type="AlphaFoldDB" id="A0A3M7PAY8"/>